<reference evidence="2" key="1">
    <citation type="journal article" date="2012" name="Nat. Biotechnol.">
        <title>Reference genome sequence of the model plant Setaria.</title>
        <authorList>
            <person name="Bennetzen J.L."/>
            <person name="Schmutz J."/>
            <person name="Wang H."/>
            <person name="Percifield R."/>
            <person name="Hawkins J."/>
            <person name="Pontaroli A.C."/>
            <person name="Estep M."/>
            <person name="Feng L."/>
            <person name="Vaughn J.N."/>
            <person name="Grimwood J."/>
            <person name="Jenkins J."/>
            <person name="Barry K."/>
            <person name="Lindquist E."/>
            <person name="Hellsten U."/>
            <person name="Deshpande S."/>
            <person name="Wang X."/>
            <person name="Wu X."/>
            <person name="Mitros T."/>
            <person name="Triplett J."/>
            <person name="Yang X."/>
            <person name="Ye C.Y."/>
            <person name="Mauro-Herrera M."/>
            <person name="Wang L."/>
            <person name="Li P."/>
            <person name="Sharma M."/>
            <person name="Sharma R."/>
            <person name="Ronald P.C."/>
            <person name="Panaud O."/>
            <person name="Kellogg E.A."/>
            <person name="Brutnell T.P."/>
            <person name="Doust A.N."/>
            <person name="Tuskan G.A."/>
            <person name="Rokhsar D."/>
            <person name="Devos K.M."/>
        </authorList>
    </citation>
    <scope>NUCLEOTIDE SEQUENCE [LARGE SCALE GENOMIC DNA]</scope>
    <source>
        <strain evidence="2">cv. Yugu1</strain>
    </source>
</reference>
<protein>
    <submittedName>
        <fullName evidence="1">Uncharacterized protein</fullName>
    </submittedName>
</protein>
<reference evidence="1" key="2">
    <citation type="submission" date="2018-08" db="UniProtKB">
        <authorList>
            <consortium name="EnsemblPlants"/>
        </authorList>
    </citation>
    <scope>IDENTIFICATION</scope>
    <source>
        <strain evidence="1">Yugu1</strain>
    </source>
</reference>
<dbReference type="EMBL" id="AGNK02000067">
    <property type="status" value="NOT_ANNOTATED_CDS"/>
    <property type="molecule type" value="Genomic_DNA"/>
</dbReference>
<organism evidence="1 2">
    <name type="scientific">Setaria italica</name>
    <name type="common">Foxtail millet</name>
    <name type="synonym">Panicum italicum</name>
    <dbReference type="NCBI Taxonomy" id="4555"/>
    <lineage>
        <taxon>Eukaryota</taxon>
        <taxon>Viridiplantae</taxon>
        <taxon>Streptophyta</taxon>
        <taxon>Embryophyta</taxon>
        <taxon>Tracheophyta</taxon>
        <taxon>Spermatophyta</taxon>
        <taxon>Magnoliopsida</taxon>
        <taxon>Liliopsida</taxon>
        <taxon>Poales</taxon>
        <taxon>Poaceae</taxon>
        <taxon>PACMAD clade</taxon>
        <taxon>Panicoideae</taxon>
        <taxon>Panicodae</taxon>
        <taxon>Paniceae</taxon>
        <taxon>Cenchrinae</taxon>
        <taxon>Setaria</taxon>
    </lineage>
</organism>
<accession>K3YXK4</accession>
<dbReference type="EnsemblPlants" id="KQL28296">
    <property type="protein sequence ID" value="KQL28296"/>
    <property type="gene ID" value="SETIT_019000mg"/>
</dbReference>
<proteinExistence type="predicted"/>
<keyword evidence="2" id="KW-1185">Reference proteome</keyword>
<dbReference type="AlphaFoldDB" id="K3YXK4"/>
<dbReference type="Proteomes" id="UP000004995">
    <property type="component" value="Unassembled WGS sequence"/>
</dbReference>
<dbReference type="Gramene" id="KQL28296">
    <property type="protein sequence ID" value="KQL28296"/>
    <property type="gene ID" value="SETIT_019000mg"/>
</dbReference>
<dbReference type="HOGENOM" id="CLU_2982640_0_0_1"/>
<sequence length="58" mass="6303">MAATVVTCSDQFTIKLPLYCRVCNSLKKTVAELSSLNHGDYLVANQTPNDTSLSPSQK</sequence>
<name>K3YXK4_SETIT</name>
<evidence type="ECO:0000313" key="2">
    <source>
        <dbReference type="Proteomes" id="UP000004995"/>
    </source>
</evidence>
<dbReference type="InParanoid" id="K3YXK4"/>
<evidence type="ECO:0000313" key="1">
    <source>
        <dbReference type="EnsemblPlants" id="KQL28296"/>
    </source>
</evidence>